<evidence type="ECO:0000256" key="1">
    <source>
        <dbReference type="ARBA" id="ARBA00004613"/>
    </source>
</evidence>
<feature type="coiled-coil region" evidence="5">
    <location>
        <begin position="27"/>
        <end position="54"/>
    </location>
</feature>
<dbReference type="Pfam" id="PF18884">
    <property type="entry name" value="TSP3_bac"/>
    <property type="match status" value="2"/>
</dbReference>
<evidence type="ECO:0000256" key="6">
    <source>
        <dbReference type="SAM" id="MobiDB-lite"/>
    </source>
</evidence>
<keyword evidence="4" id="KW-0106">Calcium</keyword>
<sequence length="454" mass="50109">MFIDITLPTVFRMLLVVSSLFLLLYPNSKAQVVIEQQRDQVRELTEEEYKAIKEAQNKKTFAVPRTIKKKVFTTTGNENATTIATNPTAGLTDDADGDGLTASEEQTLRTDPNNLDTDGDGLWDGWEIHPTNGVDLRALGASPLHKDIFVEMDYMSRADATNSLGPNPTVLLGIERAFASLPVNNPDGLSGINIHLVAGNEVEYDENLSPYAQEFFALKARHFDPNRAPFFHYMIWANSYSGGQSSGRSMGIPHSDFIVTLGRWNNDKGGTNEQKIGTFIHELGHNLGLKHGGSDDEGYKPNHLSVMNYLFQMDGVPFRGAFIYTYQPFTTLSLVENTLVEQAGIGNEPLMQGYFTRYRTPSGRIETAPIGGAIDWNKNNTVDQNQVQVDVNGSGFLSQLLAAPNECTIMQFDGAAIGELGDLAGILEEAEAEYTPLLDQELTEDMYIQIAPNR</sequence>
<organism evidence="7 8">
    <name type="scientific">Rhodocytophaga aerolata</name>
    <dbReference type="NCBI Taxonomy" id="455078"/>
    <lineage>
        <taxon>Bacteria</taxon>
        <taxon>Pseudomonadati</taxon>
        <taxon>Bacteroidota</taxon>
        <taxon>Cytophagia</taxon>
        <taxon>Cytophagales</taxon>
        <taxon>Rhodocytophagaceae</taxon>
        <taxon>Rhodocytophaga</taxon>
    </lineage>
</organism>
<dbReference type="SUPFAM" id="SSF55486">
    <property type="entry name" value="Metalloproteases ('zincins'), catalytic domain"/>
    <property type="match status" value="1"/>
</dbReference>
<proteinExistence type="predicted"/>
<keyword evidence="5" id="KW-0175">Coiled coil</keyword>
<evidence type="ECO:0000313" key="8">
    <source>
        <dbReference type="Proteomes" id="UP001168528"/>
    </source>
</evidence>
<dbReference type="RefSeq" id="WP_302035444.1">
    <property type="nucleotide sequence ID" value="NZ_JAUKPO010000001.1"/>
</dbReference>
<feature type="compositionally biased region" description="Polar residues" evidence="6">
    <location>
        <begin position="103"/>
        <end position="114"/>
    </location>
</feature>
<evidence type="ECO:0000256" key="2">
    <source>
        <dbReference type="ARBA" id="ARBA00022525"/>
    </source>
</evidence>
<keyword evidence="2" id="KW-0964">Secreted</keyword>
<reference evidence="7" key="1">
    <citation type="submission" date="2023-07" db="EMBL/GenBank/DDBJ databases">
        <title>The genome sequence of Rhodocytophaga aerolata KACC 12507.</title>
        <authorList>
            <person name="Zhang X."/>
        </authorList>
    </citation>
    <scope>NUCLEOTIDE SEQUENCE</scope>
    <source>
        <strain evidence="7">KACC 12507</strain>
    </source>
</reference>
<evidence type="ECO:0000256" key="5">
    <source>
        <dbReference type="SAM" id="Coils"/>
    </source>
</evidence>
<dbReference type="InterPro" id="IPR024079">
    <property type="entry name" value="MetalloPept_cat_dom_sf"/>
</dbReference>
<protein>
    <submittedName>
        <fullName evidence="7">Uncharacterized protein</fullName>
    </submittedName>
</protein>
<dbReference type="EMBL" id="JAUKPO010000001">
    <property type="protein sequence ID" value="MDO1444639.1"/>
    <property type="molecule type" value="Genomic_DNA"/>
</dbReference>
<dbReference type="Gene3D" id="3.40.390.10">
    <property type="entry name" value="Collagenase (Catalytic Domain)"/>
    <property type="match status" value="1"/>
</dbReference>
<dbReference type="InterPro" id="IPR059100">
    <property type="entry name" value="TSP3_bac"/>
</dbReference>
<keyword evidence="8" id="KW-1185">Reference proteome</keyword>
<keyword evidence="3" id="KW-0732">Signal</keyword>
<evidence type="ECO:0000313" key="7">
    <source>
        <dbReference type="EMBL" id="MDO1444639.1"/>
    </source>
</evidence>
<comment type="subcellular location">
    <subcellularLocation>
        <location evidence="1">Secreted</location>
    </subcellularLocation>
</comment>
<gene>
    <name evidence="7" type="ORF">Q0590_00175</name>
</gene>
<feature type="compositionally biased region" description="Low complexity" evidence="6">
    <location>
        <begin position="88"/>
        <end position="102"/>
    </location>
</feature>
<comment type="caution">
    <text evidence="7">The sequence shown here is derived from an EMBL/GenBank/DDBJ whole genome shotgun (WGS) entry which is preliminary data.</text>
</comment>
<feature type="region of interest" description="Disordered" evidence="6">
    <location>
        <begin position="81"/>
        <end position="115"/>
    </location>
</feature>
<dbReference type="Proteomes" id="UP001168528">
    <property type="component" value="Unassembled WGS sequence"/>
</dbReference>
<evidence type="ECO:0000256" key="3">
    <source>
        <dbReference type="ARBA" id="ARBA00022729"/>
    </source>
</evidence>
<evidence type="ECO:0000256" key="4">
    <source>
        <dbReference type="ARBA" id="ARBA00022837"/>
    </source>
</evidence>
<accession>A0ABT8QZR9</accession>
<name>A0ABT8QZR9_9BACT</name>